<evidence type="ECO:0000313" key="6">
    <source>
        <dbReference type="Proteomes" id="UP000177457"/>
    </source>
</evidence>
<sequence length="112" mass="12307">MRQYYYLADAFCVLTHPDEGREEGLGLVFLEAAAAGLPIVAGRSGGVEEGVLHEQTGLVVDIYKGDQSVIDAIVKVLTDTEYAKTLGDAAKARIKKDFNWPDQVRRLEPWIG</sequence>
<evidence type="ECO:0000256" key="3">
    <source>
        <dbReference type="ARBA" id="ARBA00022679"/>
    </source>
</evidence>
<keyword evidence="2" id="KW-0328">Glycosyltransferase</keyword>
<accession>A0A1F6MHF6</accession>
<dbReference type="SUPFAM" id="SSF53756">
    <property type="entry name" value="UDP-Glycosyltransferase/glycogen phosphorylase"/>
    <property type="match status" value="1"/>
</dbReference>
<dbReference type="EMBL" id="MFQE01000037">
    <property type="protein sequence ID" value="OGH71074.1"/>
    <property type="molecule type" value="Genomic_DNA"/>
</dbReference>
<dbReference type="Gene3D" id="3.40.50.2000">
    <property type="entry name" value="Glycogen Phosphorylase B"/>
    <property type="match status" value="1"/>
</dbReference>
<dbReference type="GO" id="GO:0016757">
    <property type="term" value="F:glycosyltransferase activity"/>
    <property type="evidence" value="ECO:0007669"/>
    <property type="project" value="UniProtKB-KW"/>
</dbReference>
<feature type="domain" description="Glycosyl transferase family 1" evidence="4">
    <location>
        <begin position="3"/>
        <end position="92"/>
    </location>
</feature>
<dbReference type="STRING" id="1798683.A3C90_04710"/>
<comment type="caution">
    <text evidence="5">The sequence shown here is derived from an EMBL/GenBank/DDBJ whole genome shotgun (WGS) entry which is preliminary data.</text>
</comment>
<dbReference type="Proteomes" id="UP000177457">
    <property type="component" value="Unassembled WGS sequence"/>
</dbReference>
<protein>
    <recommendedName>
        <fullName evidence="4">Glycosyl transferase family 1 domain-containing protein</fullName>
    </recommendedName>
</protein>
<dbReference type="CDD" id="cd03801">
    <property type="entry name" value="GT4_PimA-like"/>
    <property type="match status" value="1"/>
</dbReference>
<reference evidence="5 6" key="1">
    <citation type="journal article" date="2016" name="Nat. Commun.">
        <title>Thousands of microbial genomes shed light on interconnected biogeochemical processes in an aquifer system.</title>
        <authorList>
            <person name="Anantharaman K."/>
            <person name="Brown C.T."/>
            <person name="Hug L.A."/>
            <person name="Sharon I."/>
            <person name="Castelle C.J."/>
            <person name="Probst A.J."/>
            <person name="Thomas B.C."/>
            <person name="Singh A."/>
            <person name="Wilkins M.J."/>
            <person name="Karaoz U."/>
            <person name="Brodie E.L."/>
            <person name="Williams K.H."/>
            <person name="Hubbard S.S."/>
            <person name="Banfield J.F."/>
        </authorList>
    </citation>
    <scope>NUCLEOTIDE SEQUENCE [LARGE SCALE GENOMIC DNA]</scope>
</reference>
<dbReference type="AlphaFoldDB" id="A0A1F6MHF6"/>
<organism evidence="5 6">
    <name type="scientific">Candidatus Magasanikbacteria bacterium RIFCSPHIGHO2_02_FULL_51_14</name>
    <dbReference type="NCBI Taxonomy" id="1798683"/>
    <lineage>
        <taxon>Bacteria</taxon>
        <taxon>Candidatus Magasanikiibacteriota</taxon>
    </lineage>
</organism>
<dbReference type="Pfam" id="PF00534">
    <property type="entry name" value="Glycos_transf_1"/>
    <property type="match status" value="1"/>
</dbReference>
<evidence type="ECO:0000313" key="5">
    <source>
        <dbReference type="EMBL" id="OGH71074.1"/>
    </source>
</evidence>
<dbReference type="PANTHER" id="PTHR12526">
    <property type="entry name" value="GLYCOSYLTRANSFERASE"/>
    <property type="match status" value="1"/>
</dbReference>
<comment type="similarity">
    <text evidence="1">Belongs to the glycosyltransferase group 1 family. Glycosyltransferase 4 subfamily.</text>
</comment>
<evidence type="ECO:0000256" key="2">
    <source>
        <dbReference type="ARBA" id="ARBA00022676"/>
    </source>
</evidence>
<keyword evidence="3" id="KW-0808">Transferase</keyword>
<dbReference type="PANTHER" id="PTHR12526:SF640">
    <property type="entry name" value="COLANIC ACID BIOSYNTHESIS GLYCOSYLTRANSFERASE WCAL-RELATED"/>
    <property type="match status" value="1"/>
</dbReference>
<evidence type="ECO:0000256" key="1">
    <source>
        <dbReference type="ARBA" id="ARBA00009481"/>
    </source>
</evidence>
<gene>
    <name evidence="5" type="ORF">A3C90_04710</name>
</gene>
<evidence type="ECO:0000259" key="4">
    <source>
        <dbReference type="Pfam" id="PF00534"/>
    </source>
</evidence>
<name>A0A1F6MHF6_9BACT</name>
<proteinExistence type="inferred from homology"/>
<dbReference type="InterPro" id="IPR001296">
    <property type="entry name" value="Glyco_trans_1"/>
</dbReference>